<evidence type="ECO:0000313" key="2">
    <source>
        <dbReference type="EMBL" id="KAG8234080.1"/>
    </source>
</evidence>
<evidence type="ECO:0000313" key="3">
    <source>
        <dbReference type="Proteomes" id="UP000792457"/>
    </source>
</evidence>
<dbReference type="OrthoDB" id="10060618at2759"/>
<dbReference type="AlphaFoldDB" id="A0A8K0P346"/>
<reference evidence="2" key="2">
    <citation type="submission" date="2017-10" db="EMBL/GenBank/DDBJ databases">
        <title>Ladona fulva Genome sequencing and assembly.</title>
        <authorList>
            <person name="Murali S."/>
            <person name="Richards S."/>
            <person name="Bandaranaike D."/>
            <person name="Bellair M."/>
            <person name="Blankenburg K."/>
            <person name="Chao H."/>
            <person name="Dinh H."/>
            <person name="Doddapaneni H."/>
            <person name="Dugan-Rocha S."/>
            <person name="Elkadiri S."/>
            <person name="Gnanaolivu R."/>
            <person name="Hernandez B."/>
            <person name="Skinner E."/>
            <person name="Javaid M."/>
            <person name="Lee S."/>
            <person name="Li M."/>
            <person name="Ming W."/>
            <person name="Munidasa M."/>
            <person name="Muniz J."/>
            <person name="Nguyen L."/>
            <person name="Hughes D."/>
            <person name="Osuji N."/>
            <person name="Pu L.-L."/>
            <person name="Puazo M."/>
            <person name="Qu C."/>
            <person name="Quiroz J."/>
            <person name="Raj R."/>
            <person name="Weissenberger G."/>
            <person name="Xin Y."/>
            <person name="Zou X."/>
            <person name="Han Y."/>
            <person name="Worley K."/>
            <person name="Muzny D."/>
            <person name="Gibbs R."/>
        </authorList>
    </citation>
    <scope>NUCLEOTIDE SEQUENCE</scope>
    <source>
        <strain evidence="2">Sampled in the wild</strain>
    </source>
</reference>
<name>A0A8K0P346_LADFU</name>
<reference evidence="2" key="1">
    <citation type="submission" date="2013-04" db="EMBL/GenBank/DDBJ databases">
        <authorList>
            <person name="Qu J."/>
            <person name="Murali S.C."/>
            <person name="Bandaranaike D."/>
            <person name="Bellair M."/>
            <person name="Blankenburg K."/>
            <person name="Chao H."/>
            <person name="Dinh H."/>
            <person name="Doddapaneni H."/>
            <person name="Downs B."/>
            <person name="Dugan-Rocha S."/>
            <person name="Elkadiri S."/>
            <person name="Gnanaolivu R.D."/>
            <person name="Hernandez B."/>
            <person name="Javaid M."/>
            <person name="Jayaseelan J.C."/>
            <person name="Lee S."/>
            <person name="Li M."/>
            <person name="Ming W."/>
            <person name="Munidasa M."/>
            <person name="Muniz J."/>
            <person name="Nguyen L."/>
            <person name="Ongeri F."/>
            <person name="Osuji N."/>
            <person name="Pu L.-L."/>
            <person name="Puazo M."/>
            <person name="Qu C."/>
            <person name="Quiroz J."/>
            <person name="Raj R."/>
            <person name="Weissenberger G."/>
            <person name="Xin Y."/>
            <person name="Zou X."/>
            <person name="Han Y."/>
            <person name="Richards S."/>
            <person name="Worley K."/>
            <person name="Muzny D."/>
            <person name="Gibbs R."/>
        </authorList>
    </citation>
    <scope>NUCLEOTIDE SEQUENCE</scope>
    <source>
        <strain evidence="2">Sampled in the wild</strain>
    </source>
</reference>
<keyword evidence="3" id="KW-1185">Reference proteome</keyword>
<protein>
    <submittedName>
        <fullName evidence="2">Uncharacterized protein</fullName>
    </submittedName>
</protein>
<feature type="region of interest" description="Disordered" evidence="1">
    <location>
        <begin position="219"/>
        <end position="242"/>
    </location>
</feature>
<gene>
    <name evidence="2" type="ORF">J437_LFUL014540</name>
</gene>
<comment type="caution">
    <text evidence="2">The sequence shown here is derived from an EMBL/GenBank/DDBJ whole genome shotgun (WGS) entry which is preliminary data.</text>
</comment>
<accession>A0A8K0P346</accession>
<feature type="compositionally biased region" description="Basic and acidic residues" evidence="1">
    <location>
        <begin position="219"/>
        <end position="232"/>
    </location>
</feature>
<sequence>MGMHLRQCVKKNKGVGGRNKISGKMIDKLTIYYGLTIRRNGESVDRMRDTIWATYYHYKSNYVEPIHGKCPPGHDLWGSWRKAEGKLATHSHDYKSLPDYVLQVMKPIYTELTAEALLQHCLGGYTQNNNESLHSLIWKISPKEIHPGVVVAEIEANIASCIVNEGNVTLLKIMQVMGVKCGKNAHSWAILEDAGRLSRTEYAAMSSTREGQAALKERKMKEVDASTSKEGKFYGPGIDDVL</sequence>
<organism evidence="2 3">
    <name type="scientific">Ladona fulva</name>
    <name type="common">Scarce chaser dragonfly</name>
    <name type="synonym">Libellula fulva</name>
    <dbReference type="NCBI Taxonomy" id="123851"/>
    <lineage>
        <taxon>Eukaryota</taxon>
        <taxon>Metazoa</taxon>
        <taxon>Ecdysozoa</taxon>
        <taxon>Arthropoda</taxon>
        <taxon>Hexapoda</taxon>
        <taxon>Insecta</taxon>
        <taxon>Pterygota</taxon>
        <taxon>Palaeoptera</taxon>
        <taxon>Odonata</taxon>
        <taxon>Epiprocta</taxon>
        <taxon>Anisoptera</taxon>
        <taxon>Libelluloidea</taxon>
        <taxon>Libellulidae</taxon>
        <taxon>Ladona</taxon>
    </lineage>
</organism>
<dbReference type="EMBL" id="KZ308772">
    <property type="protein sequence ID" value="KAG8234080.1"/>
    <property type="molecule type" value="Genomic_DNA"/>
</dbReference>
<evidence type="ECO:0000256" key="1">
    <source>
        <dbReference type="SAM" id="MobiDB-lite"/>
    </source>
</evidence>
<dbReference type="Proteomes" id="UP000792457">
    <property type="component" value="Unassembled WGS sequence"/>
</dbReference>
<proteinExistence type="predicted"/>